<dbReference type="PANTHER" id="PTHR34203">
    <property type="entry name" value="METHYLTRANSFERASE, FKBM FAMILY PROTEIN"/>
    <property type="match status" value="1"/>
</dbReference>
<organism evidence="2 3">
    <name type="scientific">Neoroseomonas soli</name>
    <dbReference type="NCBI Taxonomy" id="1081025"/>
    <lineage>
        <taxon>Bacteria</taxon>
        <taxon>Pseudomonadati</taxon>
        <taxon>Pseudomonadota</taxon>
        <taxon>Alphaproteobacteria</taxon>
        <taxon>Acetobacterales</taxon>
        <taxon>Acetobacteraceae</taxon>
        <taxon>Neoroseomonas</taxon>
    </lineage>
</organism>
<evidence type="ECO:0000313" key="2">
    <source>
        <dbReference type="EMBL" id="MBR0673792.1"/>
    </source>
</evidence>
<dbReference type="Proteomes" id="UP001138751">
    <property type="component" value="Unassembled WGS sequence"/>
</dbReference>
<keyword evidence="2" id="KW-0489">Methyltransferase</keyword>
<evidence type="ECO:0000259" key="1">
    <source>
        <dbReference type="Pfam" id="PF05050"/>
    </source>
</evidence>
<dbReference type="InterPro" id="IPR006342">
    <property type="entry name" value="FkbM_mtfrase"/>
</dbReference>
<dbReference type="SUPFAM" id="SSF53335">
    <property type="entry name" value="S-adenosyl-L-methionine-dependent methyltransferases"/>
    <property type="match status" value="1"/>
</dbReference>
<comment type="caution">
    <text evidence="2">The sequence shown here is derived from an EMBL/GenBank/DDBJ whole genome shotgun (WGS) entry which is preliminary data.</text>
</comment>
<feature type="domain" description="Methyltransferase FkbM" evidence="1">
    <location>
        <begin position="105"/>
        <end position="274"/>
    </location>
</feature>
<dbReference type="Pfam" id="PF05050">
    <property type="entry name" value="Methyltransf_21"/>
    <property type="match status" value="1"/>
</dbReference>
<dbReference type="GO" id="GO:0032259">
    <property type="term" value="P:methylation"/>
    <property type="evidence" value="ECO:0007669"/>
    <property type="project" value="UniProtKB-KW"/>
</dbReference>
<proteinExistence type="predicted"/>
<sequence>MTATEHDPARMTDALERLEARLAALETGIVQRLAKIEAAVEQAGRRRGYYLGDHTALSVMENGQMLLVDTRSRDIAMRVLATGRWEHNETTAFSRLIRPGDTVFDVGANHGVFALLAGPRCRPGGQVHAFEPNPDLARLITMSTWLNGLQHLVKVHTLAASDAEGEAVLTASEAYSGGGSLRQRRAAAGFAGSEFRSIACRTVRLDGMFPDPTFRIDVMKIDVEGFEGRVLRGMPKLLERSPGLRIVMEFGPQMMKEAGVPATEVAAMLQGLGFSAWGIGPGGALTPMGWDALAEKTQGLQNLVVARERPY</sequence>
<evidence type="ECO:0000313" key="3">
    <source>
        <dbReference type="Proteomes" id="UP001138751"/>
    </source>
</evidence>
<keyword evidence="2" id="KW-0808">Transferase</keyword>
<protein>
    <submittedName>
        <fullName evidence="2">FkbM family methyltransferase</fullName>
    </submittedName>
</protein>
<dbReference type="InterPro" id="IPR029063">
    <property type="entry name" value="SAM-dependent_MTases_sf"/>
</dbReference>
<accession>A0A9X9X313</accession>
<reference evidence="2" key="2">
    <citation type="journal article" date="2021" name="Syst. Appl. Microbiol.">
        <title>Roseomonas hellenica sp. nov., isolated from roots of wild-growing Alkanna tinctoria.</title>
        <authorList>
            <person name="Rat A."/>
            <person name="Naranjo H.D."/>
            <person name="Lebbe L."/>
            <person name="Cnockaert M."/>
            <person name="Krigas N."/>
            <person name="Grigoriadou K."/>
            <person name="Maloupa E."/>
            <person name="Willems A."/>
        </authorList>
    </citation>
    <scope>NUCLEOTIDE SEQUENCE</scope>
    <source>
        <strain evidence="2">LMG 31231</strain>
    </source>
</reference>
<gene>
    <name evidence="2" type="ORF">GXW76_21640</name>
</gene>
<name>A0A9X9X313_9PROT</name>
<dbReference type="PANTHER" id="PTHR34203:SF15">
    <property type="entry name" value="SLL1173 PROTEIN"/>
    <property type="match status" value="1"/>
</dbReference>
<reference evidence="2" key="1">
    <citation type="submission" date="2020-01" db="EMBL/GenBank/DDBJ databases">
        <authorList>
            <person name="Rat A."/>
        </authorList>
    </citation>
    <scope>NUCLEOTIDE SEQUENCE</scope>
    <source>
        <strain evidence="2">LMG 31231</strain>
    </source>
</reference>
<dbReference type="EMBL" id="JAAEDM010000089">
    <property type="protein sequence ID" value="MBR0673792.1"/>
    <property type="molecule type" value="Genomic_DNA"/>
</dbReference>
<dbReference type="GO" id="GO:0008168">
    <property type="term" value="F:methyltransferase activity"/>
    <property type="evidence" value="ECO:0007669"/>
    <property type="project" value="UniProtKB-KW"/>
</dbReference>
<dbReference type="InterPro" id="IPR052514">
    <property type="entry name" value="SAM-dependent_MTase"/>
</dbReference>
<dbReference type="NCBIfam" id="TIGR01444">
    <property type="entry name" value="fkbM_fam"/>
    <property type="match status" value="1"/>
</dbReference>
<dbReference type="AlphaFoldDB" id="A0A9X9X313"/>
<dbReference type="RefSeq" id="WP_211864194.1">
    <property type="nucleotide sequence ID" value="NZ_JAAEDM010000089.1"/>
</dbReference>
<keyword evidence="3" id="KW-1185">Reference proteome</keyword>
<dbReference type="Gene3D" id="3.40.50.150">
    <property type="entry name" value="Vaccinia Virus protein VP39"/>
    <property type="match status" value="1"/>
</dbReference>